<feature type="transmembrane region" description="Helical" evidence="3">
    <location>
        <begin position="261"/>
        <end position="281"/>
    </location>
</feature>
<proteinExistence type="predicted"/>
<evidence type="ECO:0000313" key="5">
    <source>
        <dbReference type="EMBL" id="SFV49949.1"/>
    </source>
</evidence>
<feature type="transmembrane region" description="Helical" evidence="3">
    <location>
        <begin position="399"/>
        <end position="417"/>
    </location>
</feature>
<evidence type="ECO:0000256" key="2">
    <source>
        <dbReference type="SAM" id="MobiDB-lite"/>
    </source>
</evidence>
<reference evidence="5" key="1">
    <citation type="submission" date="2016-10" db="EMBL/GenBank/DDBJ databases">
        <authorList>
            <person name="de Groot N.N."/>
        </authorList>
    </citation>
    <scope>NUCLEOTIDE SEQUENCE</scope>
</reference>
<keyword evidence="3" id="KW-0812">Transmembrane</keyword>
<name>A0A1W1B8S4_9ZZZZ</name>
<dbReference type="EMBL" id="FPHC01000005">
    <property type="protein sequence ID" value="SFV49949.1"/>
    <property type="molecule type" value="Genomic_DNA"/>
</dbReference>
<accession>A0A1W1B8S4</accession>
<evidence type="ECO:0000256" key="1">
    <source>
        <dbReference type="SAM" id="Coils"/>
    </source>
</evidence>
<keyword evidence="3" id="KW-0472">Membrane</keyword>
<organism evidence="5">
    <name type="scientific">hydrothermal vent metagenome</name>
    <dbReference type="NCBI Taxonomy" id="652676"/>
    <lineage>
        <taxon>unclassified sequences</taxon>
        <taxon>metagenomes</taxon>
        <taxon>ecological metagenomes</taxon>
    </lineage>
</organism>
<dbReference type="Pfam" id="PF13785">
    <property type="entry name" value="DUF4178"/>
    <property type="match status" value="1"/>
</dbReference>
<keyword evidence="3" id="KW-1133">Transmembrane helix</keyword>
<gene>
    <name evidence="5" type="ORF">MNB_SV-6-1070</name>
</gene>
<feature type="domain" description="DUF4178" evidence="4">
    <location>
        <begin position="64"/>
        <end position="204"/>
    </location>
</feature>
<keyword evidence="1" id="KW-0175">Coiled coil</keyword>
<dbReference type="InterPro" id="IPR025235">
    <property type="entry name" value="DUF4178"/>
</dbReference>
<dbReference type="AlphaFoldDB" id="A0A1W1B8S4"/>
<protein>
    <recommendedName>
        <fullName evidence="4">DUF4178 domain-containing protein</fullName>
    </recommendedName>
</protein>
<feature type="compositionally biased region" description="Low complexity" evidence="2">
    <location>
        <begin position="468"/>
        <end position="490"/>
    </location>
</feature>
<feature type="coiled-coil region" evidence="1">
    <location>
        <begin position="215"/>
        <end position="248"/>
    </location>
</feature>
<sequence>MSSGETSLYSIQCTNCGAPLQIYGGGRVTTITCQYCNSVLDLANHYKVLAQFNSKHRPLVPFTLGMTGKVKGVEWTIIGWVAYKTVDSPIERWSEFFLYSPLYGYGWLIYEEGEVSFGRRVRDFALRGWQDRGGSKSIFYKKGHYLLAEEPYSVEVDFVQGELSYIAKADDKIECWDYSGIKGKTISIEKSKNEIEVYLNERLETKDVYDSFGVKEEVLEEIKKEKEKEAKEKEAKEKENTADKLFDEEDIDDTKKPISTFAKGISLLAAILISTIIYSLFSEKILVKESTSRPFEQMFTVDSSAFISQIDIKAPSPQLLDNLRFKIFKSNKLVFSIDKNGSYTNKTAKTSTWKSGWDDALTIYTKLDEGLYRASLQFVYPSEHNPKISVTIKERVVRLKYIVPLLIIMIIILLPTIKEKFISRKQAKFVWWSLAGLVAMALFGAGAIIFIIIAYSVIQQMSSDKANTSSMSWGDDTSSMSWGDDMMGDD</sequence>
<feature type="transmembrane region" description="Helical" evidence="3">
    <location>
        <begin position="429"/>
        <end position="455"/>
    </location>
</feature>
<evidence type="ECO:0000256" key="3">
    <source>
        <dbReference type="SAM" id="Phobius"/>
    </source>
</evidence>
<feature type="region of interest" description="Disordered" evidence="2">
    <location>
        <begin position="466"/>
        <end position="490"/>
    </location>
</feature>
<evidence type="ECO:0000259" key="4">
    <source>
        <dbReference type="Pfam" id="PF13785"/>
    </source>
</evidence>